<feature type="binding site" evidence="7">
    <location>
        <position position="217"/>
    </location>
    <ligand>
        <name>Zn(2+)</name>
        <dbReference type="ChEBI" id="CHEBI:29105"/>
    </ligand>
</feature>
<dbReference type="AlphaFoldDB" id="A0A367Y6V7"/>
<evidence type="ECO:0000256" key="6">
    <source>
        <dbReference type="ARBA" id="ARBA00081568"/>
    </source>
</evidence>
<feature type="binding site" evidence="7">
    <location>
        <position position="202"/>
    </location>
    <ligand>
        <name>Zn(2+)</name>
        <dbReference type="ChEBI" id="CHEBI:29105"/>
    </ligand>
</feature>
<keyword evidence="5 7" id="KW-0456">Lyase</keyword>
<keyword evidence="7" id="KW-0862">Zinc</keyword>
<proteinExistence type="inferred from homology"/>
<dbReference type="GO" id="GO:0008270">
    <property type="term" value="F:zinc ion binding"/>
    <property type="evidence" value="ECO:0007669"/>
    <property type="project" value="UniProtKB-UniRule"/>
</dbReference>
<dbReference type="Pfam" id="PF05019">
    <property type="entry name" value="Coq4"/>
    <property type="match status" value="1"/>
</dbReference>
<evidence type="ECO:0000256" key="3">
    <source>
        <dbReference type="ARBA" id="ARBA00023128"/>
    </source>
</evidence>
<evidence type="ECO:0000256" key="5">
    <source>
        <dbReference type="ARBA" id="ARBA00023239"/>
    </source>
</evidence>
<comment type="function">
    <text evidence="7">Lyase that catalyzes the C1-decarboxylation of 4-hydroxy-3-methoxy-5-(all-trans-polyprenyl)benzoic acid into 2-methoxy-6-(all-trans-polyprenyl)phenol during ubiquinone biosynthesis.</text>
</comment>
<keyword evidence="1 7" id="KW-0831">Ubiquinone biosynthesis</keyword>
<keyword evidence="7" id="KW-0479">Metal-binding</keyword>
<dbReference type="STRING" id="5486.A0A367Y6V7"/>
<dbReference type="PANTHER" id="PTHR12922:SF7">
    <property type="entry name" value="UBIQUINONE BIOSYNTHESIS PROTEIN COQ4 HOMOLOG, MITOCHONDRIAL"/>
    <property type="match status" value="1"/>
</dbReference>
<organism evidence="8 9">
    <name type="scientific">Candida viswanathii</name>
    <dbReference type="NCBI Taxonomy" id="5486"/>
    <lineage>
        <taxon>Eukaryota</taxon>
        <taxon>Fungi</taxon>
        <taxon>Dikarya</taxon>
        <taxon>Ascomycota</taxon>
        <taxon>Saccharomycotina</taxon>
        <taxon>Pichiomycetes</taxon>
        <taxon>Debaryomycetaceae</taxon>
        <taxon>Candida/Lodderomyces clade</taxon>
        <taxon>Candida</taxon>
    </lineage>
</organism>
<accession>A0A367Y6V7</accession>
<sequence>MLKATIKHNVQLSQRRTYIMSTLASTLFGSMLFSKNNQLASKMENGELHMPPDPTSSYLRKSDPEPYFTRRTPDYPGHVPLYNFEKFLMFLGSSIGSYYHPEQNKYIVALGESTAIKPVLKKLQQTMLSDKTGREILRERPRMTSTSLNLDYLRSLPENTIGRNYIAWLDKEGVSPDTRVQVKYIDDEELSYVFQRYRECHDFYHAVTGLPIIIEGEIAVKVFEYMNIGIPMTGLGAAFAPLRLKPSQRQRMREVYYPWAIKNGLYCKPLINVYWEKILEKDADEFRKEMGIETPPDLRNMRKEYFAKKRLEKEGKLASV</sequence>
<evidence type="ECO:0000256" key="1">
    <source>
        <dbReference type="ARBA" id="ARBA00022688"/>
    </source>
</evidence>
<reference evidence="8 9" key="1">
    <citation type="submission" date="2018-06" db="EMBL/GenBank/DDBJ databases">
        <title>Whole genome sequencing of Candida tropicalis (genome annotated by CSBL at Korea University).</title>
        <authorList>
            <person name="Ahn J."/>
        </authorList>
    </citation>
    <scope>NUCLEOTIDE SEQUENCE [LARGE SCALE GENOMIC DNA]</scope>
    <source>
        <strain evidence="8 9">ATCC 20962</strain>
    </source>
</reference>
<comment type="subcellular location">
    <subcellularLocation>
        <location evidence="7">Mitochondrion inner membrane</location>
        <topology evidence="7">Peripheral membrane protein</topology>
        <orientation evidence="7">Matrix side</orientation>
    </subcellularLocation>
</comment>
<evidence type="ECO:0000313" key="9">
    <source>
        <dbReference type="Proteomes" id="UP000253472"/>
    </source>
</evidence>
<comment type="cofactor">
    <cofactor evidence="7">
        <name>Zn(2+)</name>
        <dbReference type="ChEBI" id="CHEBI:29105"/>
    </cofactor>
</comment>
<feature type="binding site" evidence="7">
    <location>
        <position position="201"/>
    </location>
    <ligand>
        <name>Zn(2+)</name>
        <dbReference type="ChEBI" id="CHEBI:29105"/>
    </ligand>
</feature>
<dbReference type="InterPro" id="IPR007715">
    <property type="entry name" value="Coq4"/>
</dbReference>
<feature type="binding site" evidence="7">
    <location>
        <position position="205"/>
    </location>
    <ligand>
        <name>Zn(2+)</name>
        <dbReference type="ChEBI" id="CHEBI:29105"/>
    </ligand>
</feature>
<name>A0A367Y6V7_9ASCO</name>
<comment type="similarity">
    <text evidence="7">Belongs to the COQ4 family.</text>
</comment>
<dbReference type="PANTHER" id="PTHR12922">
    <property type="entry name" value="UBIQUINONE BIOSYNTHESIS PROTEIN"/>
    <property type="match status" value="1"/>
</dbReference>
<evidence type="ECO:0000313" key="8">
    <source>
        <dbReference type="EMBL" id="RCK60772.1"/>
    </source>
</evidence>
<gene>
    <name evidence="8" type="primary">COQ4_1</name>
    <name evidence="7" type="synonym">COQ4</name>
    <name evidence="8" type="ORF">Cantr_08330</name>
</gene>
<keyword evidence="9" id="KW-1185">Reference proteome</keyword>
<dbReference type="GO" id="GO:0120539">
    <property type="term" value="F:4-hydroxy-3-methoxy-5-polyprenylbenzoate decarboxylase activity"/>
    <property type="evidence" value="ECO:0007669"/>
    <property type="project" value="UniProtKB-EC"/>
</dbReference>
<dbReference type="GO" id="GO:0031314">
    <property type="term" value="C:extrinsic component of mitochondrial inner membrane"/>
    <property type="evidence" value="ECO:0007669"/>
    <property type="project" value="UniProtKB-UniRule"/>
</dbReference>
<keyword evidence="2 7" id="KW-0999">Mitochondrion inner membrane</keyword>
<comment type="pathway">
    <text evidence="7">Cofactor biosynthesis; ubiquinone biosynthesis.</text>
</comment>
<evidence type="ECO:0000256" key="4">
    <source>
        <dbReference type="ARBA" id="ARBA00023136"/>
    </source>
</evidence>
<evidence type="ECO:0000256" key="2">
    <source>
        <dbReference type="ARBA" id="ARBA00022792"/>
    </source>
</evidence>
<protein>
    <recommendedName>
        <fullName evidence="6">4-hydroxy-3-methoxy-5-polyprenylbenzoate decarboxylase</fullName>
    </recommendedName>
</protein>
<dbReference type="UniPathway" id="UPA00232"/>
<keyword evidence="3 7" id="KW-0496">Mitochondrion</keyword>
<comment type="caution">
    <text evidence="8">The sequence shown here is derived from an EMBL/GenBank/DDBJ whole genome shotgun (WGS) entry which is preliminary data.</text>
</comment>
<keyword evidence="4 7" id="KW-0472">Membrane</keyword>
<keyword evidence="8" id="KW-0830">Ubiquinone</keyword>
<dbReference type="OrthoDB" id="4249at2759"/>
<evidence type="ECO:0000256" key="7">
    <source>
        <dbReference type="HAMAP-Rule" id="MF_03111"/>
    </source>
</evidence>
<dbReference type="Proteomes" id="UP000253472">
    <property type="component" value="Unassembled WGS sequence"/>
</dbReference>
<dbReference type="EMBL" id="QLNQ01000026">
    <property type="protein sequence ID" value="RCK60772.1"/>
    <property type="molecule type" value="Genomic_DNA"/>
</dbReference>
<comment type="catalytic activity">
    <reaction evidence="7">
        <text>a 4-hydroxy-3-methoxy-5-(all-trans-polyprenyl)benzoate + H(+) = a 2-methoxy-6-(all-trans-polyprenyl)phenol + CO2</text>
        <dbReference type="Rhea" id="RHEA:81179"/>
        <dbReference type="Rhea" id="RHEA-COMP:9551"/>
        <dbReference type="Rhea" id="RHEA-COMP:10931"/>
        <dbReference type="ChEBI" id="CHEBI:15378"/>
        <dbReference type="ChEBI" id="CHEBI:16526"/>
        <dbReference type="ChEBI" id="CHEBI:62731"/>
        <dbReference type="ChEBI" id="CHEBI:84443"/>
        <dbReference type="EC" id="4.1.1.130"/>
    </reaction>
</comment>
<dbReference type="HAMAP" id="MF_03111">
    <property type="entry name" value="Coq4"/>
    <property type="match status" value="1"/>
</dbReference>
<comment type="subunit">
    <text evidence="7">Component of a multi-subunit COQ enzyme complex, composed of at least COQ3, COQ4, COQ5, COQ6, COQ7 and COQ9.</text>
</comment>
<dbReference type="InterPro" id="IPR027540">
    <property type="entry name" value="Coq4_euk"/>
</dbReference>